<protein>
    <submittedName>
        <fullName evidence="1">Uncharacterized protein</fullName>
    </submittedName>
</protein>
<reference evidence="2" key="1">
    <citation type="journal article" date="2019" name="Int. J. Syst. Evol. Microbiol.">
        <title>The Global Catalogue of Microorganisms (GCM) 10K type strain sequencing project: providing services to taxonomists for standard genome sequencing and annotation.</title>
        <authorList>
            <consortium name="The Broad Institute Genomics Platform"/>
            <consortium name="The Broad Institute Genome Sequencing Center for Infectious Disease"/>
            <person name="Wu L."/>
            <person name="Ma J."/>
        </authorList>
    </citation>
    <scope>NUCLEOTIDE SEQUENCE [LARGE SCALE GENOMIC DNA]</scope>
    <source>
        <strain evidence="2">KCTC 32998</strain>
    </source>
</reference>
<comment type="caution">
    <text evidence="1">The sequence shown here is derived from an EMBL/GenBank/DDBJ whole genome shotgun (WGS) entry which is preliminary data.</text>
</comment>
<name>A0ABQ3E7Y6_9GAMM</name>
<accession>A0ABQ3E7Y6</accession>
<evidence type="ECO:0000313" key="2">
    <source>
        <dbReference type="Proteomes" id="UP000646745"/>
    </source>
</evidence>
<keyword evidence="2" id="KW-1185">Reference proteome</keyword>
<dbReference type="Proteomes" id="UP000646745">
    <property type="component" value="Unassembled WGS sequence"/>
</dbReference>
<proteinExistence type="predicted"/>
<sequence length="132" mass="14563">MNRSTHNANVRIDLTAKAQRLGLCPDRRDVMVQMEQPLINEVVALFEMAGTSHPALEDLHWIERLDAFLAQARDELITAPAGSRSLDLDIPAPHRSGGLLLPLFVGVHVELEHQLGKQALVFSLSGRDRLAA</sequence>
<evidence type="ECO:0000313" key="1">
    <source>
        <dbReference type="EMBL" id="GHB26438.1"/>
    </source>
</evidence>
<dbReference type="RefSeq" id="WP_189445192.1">
    <property type="nucleotide sequence ID" value="NZ_BMZI01000006.1"/>
</dbReference>
<dbReference type="EMBL" id="BMZI01000006">
    <property type="protein sequence ID" value="GHB26438.1"/>
    <property type="molecule type" value="Genomic_DNA"/>
</dbReference>
<gene>
    <name evidence="1" type="ORF">GCM10009038_26360</name>
</gene>
<organism evidence="1 2">
    <name type="scientific">Salinicola rhizosphaerae</name>
    <dbReference type="NCBI Taxonomy" id="1443141"/>
    <lineage>
        <taxon>Bacteria</taxon>
        <taxon>Pseudomonadati</taxon>
        <taxon>Pseudomonadota</taxon>
        <taxon>Gammaproteobacteria</taxon>
        <taxon>Oceanospirillales</taxon>
        <taxon>Halomonadaceae</taxon>
        <taxon>Salinicola</taxon>
    </lineage>
</organism>